<gene>
    <name evidence="2" type="ordered locus">Runsl_0815</name>
</gene>
<dbReference type="InterPro" id="IPR025634">
    <property type="entry name" value="DUF4292"/>
</dbReference>
<dbReference type="Pfam" id="PF14125">
    <property type="entry name" value="DUF4292"/>
    <property type="match status" value="1"/>
</dbReference>
<keyword evidence="1" id="KW-0472">Membrane</keyword>
<dbReference type="AlphaFoldDB" id="A0A7U4E4A9"/>
<dbReference type="EMBL" id="CP002859">
    <property type="protein sequence ID" value="AEI47253.1"/>
    <property type="molecule type" value="Genomic_DNA"/>
</dbReference>
<dbReference type="Proteomes" id="UP000000493">
    <property type="component" value="Chromosome"/>
</dbReference>
<name>A0A7U4E4A9_RUNSL</name>
<organism evidence="2 3">
    <name type="scientific">Runella slithyformis (strain ATCC 29530 / DSM 19594 / LMG 11500 / NCIMB 11436 / LSU 4)</name>
    <dbReference type="NCBI Taxonomy" id="761193"/>
    <lineage>
        <taxon>Bacteria</taxon>
        <taxon>Pseudomonadati</taxon>
        <taxon>Bacteroidota</taxon>
        <taxon>Cytophagia</taxon>
        <taxon>Cytophagales</taxon>
        <taxon>Spirosomataceae</taxon>
        <taxon>Runella</taxon>
    </lineage>
</organism>
<accession>A0A7U4E4A9</accession>
<feature type="transmembrane region" description="Helical" evidence="1">
    <location>
        <begin position="34"/>
        <end position="52"/>
    </location>
</feature>
<proteinExistence type="predicted"/>
<keyword evidence="1" id="KW-0812">Transmembrane</keyword>
<protein>
    <recommendedName>
        <fullName evidence="4">DUF4292 domain-containing protein</fullName>
    </recommendedName>
</protein>
<sequence>MKVKVPFLNKLFVDVCRVFFGYSRARTSFSNKNLRFYFINCGVIIPILLFSACHRPRQKTAAAPAADSLTAVVAKDTVTLSRKDSTAVIAPTPEPEEPKVNVNVETVDFKYLTARSKISFKSKDQDIDNANVNIRMLKDSVLWLSIVAGPIEVVRGLITRDSIQIVDRYHKEYYLYDFNTLSQKFNFQLNFELIQSILIGNMPIPKKENQRFKKEKDYFMLRQQEGKIMLENYIGEQNHRLKKLLVTEQPTKNSLTLNYDDFTQLNNYLFPYTSLIQLDYQSQKDNQLYQTVFRIKHQKVELSEKPVNFPFSIPQKYERK</sequence>
<dbReference type="KEGG" id="rsi:Runsl_0815"/>
<keyword evidence="3" id="KW-1185">Reference proteome</keyword>
<evidence type="ECO:0000256" key="1">
    <source>
        <dbReference type="SAM" id="Phobius"/>
    </source>
</evidence>
<evidence type="ECO:0000313" key="3">
    <source>
        <dbReference type="Proteomes" id="UP000000493"/>
    </source>
</evidence>
<reference evidence="3" key="1">
    <citation type="submission" date="2011-06" db="EMBL/GenBank/DDBJ databases">
        <title>The complete genome of chromosome of Runella slithyformis DSM 19594.</title>
        <authorList>
            <consortium name="US DOE Joint Genome Institute (JGI-PGF)"/>
            <person name="Lucas S."/>
            <person name="Han J."/>
            <person name="Lapidus A."/>
            <person name="Bruce D."/>
            <person name="Goodwin L."/>
            <person name="Pitluck S."/>
            <person name="Peters L."/>
            <person name="Kyrpides N."/>
            <person name="Mavromatis K."/>
            <person name="Ivanova N."/>
            <person name="Ovchinnikova G."/>
            <person name="Zhang X."/>
            <person name="Misra M."/>
            <person name="Detter J.C."/>
            <person name="Tapia R."/>
            <person name="Han C."/>
            <person name="Land M."/>
            <person name="Hauser L."/>
            <person name="Markowitz V."/>
            <person name="Cheng J.-F."/>
            <person name="Hugenholtz P."/>
            <person name="Woyke T."/>
            <person name="Wu D."/>
            <person name="Tindall B."/>
            <person name="Faehrich R."/>
            <person name="Brambilla E."/>
            <person name="Klenk H.-P."/>
            <person name="Eisen J.A."/>
        </authorList>
    </citation>
    <scope>NUCLEOTIDE SEQUENCE [LARGE SCALE GENOMIC DNA]</scope>
    <source>
        <strain evidence="3">ATCC 29530 / DSM 19594 / LMG 11500 / NCIMB 11436 / LSU 4</strain>
    </source>
</reference>
<evidence type="ECO:0008006" key="4">
    <source>
        <dbReference type="Google" id="ProtNLM"/>
    </source>
</evidence>
<evidence type="ECO:0000313" key="2">
    <source>
        <dbReference type="EMBL" id="AEI47253.1"/>
    </source>
</evidence>
<dbReference type="RefSeq" id="WP_013926575.1">
    <property type="nucleotide sequence ID" value="NC_015703.1"/>
</dbReference>
<keyword evidence="1" id="KW-1133">Transmembrane helix</keyword>
<reference evidence="2 3" key="2">
    <citation type="journal article" date="2012" name="Stand. Genomic Sci.">
        <title>Complete genome sequence of the aquatic bacterium Runella slithyformis type strain (LSU 4(T)).</title>
        <authorList>
            <person name="Copeland A."/>
            <person name="Zhang X."/>
            <person name="Misra M."/>
            <person name="Lapidus A."/>
            <person name="Nolan M."/>
            <person name="Lucas S."/>
            <person name="Deshpande S."/>
            <person name="Cheng J.F."/>
            <person name="Tapia R."/>
            <person name="Goodwin L.A."/>
            <person name="Pitluck S."/>
            <person name="Liolios K."/>
            <person name="Pagani I."/>
            <person name="Ivanova N."/>
            <person name="Mikhailova N."/>
            <person name="Pati A."/>
            <person name="Chen A."/>
            <person name="Palaniappan K."/>
            <person name="Land M."/>
            <person name="Hauser L."/>
            <person name="Pan C."/>
            <person name="Jeffries C.D."/>
            <person name="Detter J.C."/>
            <person name="Brambilla E.M."/>
            <person name="Rohde M."/>
            <person name="Djao O.D."/>
            <person name="Goker M."/>
            <person name="Sikorski J."/>
            <person name="Tindall B.J."/>
            <person name="Woyke T."/>
            <person name="Bristow J."/>
            <person name="Eisen J.A."/>
            <person name="Markowitz V."/>
            <person name="Hugenholtz P."/>
            <person name="Kyrpides N.C."/>
            <person name="Klenk H.P."/>
            <person name="Mavromatis K."/>
        </authorList>
    </citation>
    <scope>NUCLEOTIDE SEQUENCE [LARGE SCALE GENOMIC DNA]</scope>
    <source>
        <strain evidence="3">ATCC 29530 / DSM 19594 / LMG 11500 / NCIMB 11436 / LSU 4</strain>
    </source>
</reference>